<evidence type="ECO:0000313" key="5">
    <source>
        <dbReference type="EMBL" id="KAJ5082017.1"/>
    </source>
</evidence>
<dbReference type="GeneID" id="81362530"/>
<sequence>MAHEKMAQHVSLWRDFLSKNQKIEFVWVQLLSYSGKSLIRMIPVVSFDVMVRQNLSLPFPKAALCHLPGTCHVLPQSMSGPSRLVPDLATLYPQAGSDGTRAVVIPYCADKSGKRLPECPRSRLEALCEMLQKEMGYSALIGIEVEVVFVKLDEHNGTPAYKTVNHDHSWSSMTIEDRSFLHVIEAVVRALMDVDVRLVQFHAETAPGQWEFVLPPSPPIQAADVFIKTRDTIRDVAAEFGLHATFYPRISPNDYGTGSHAHISLQHEGEGNPATCEAFFSGILAHLPSILAFTLPRQESYDRIGNGIRAGGDFVGWGWENKETPLRRIEENHFEFRLLDGFANPFLALLSIFAAGISGIKRGLILPPEAGSLVQTECLSKEHHSHSIPLPKVLEESLDSLGTDKDLRDMIGPEIVQSYIPTKLAEEESMKRWSASRRKQWLISEY</sequence>
<comment type="caution">
    <text evidence="5">The sequence shown here is derived from an EMBL/GenBank/DDBJ whole genome shotgun (WGS) entry which is preliminary data.</text>
</comment>
<dbReference type="SUPFAM" id="SSF55931">
    <property type="entry name" value="Glutamine synthetase/guanido kinase"/>
    <property type="match status" value="1"/>
</dbReference>
<dbReference type="Gene3D" id="3.30.590.10">
    <property type="entry name" value="Glutamine synthetase/guanido kinase, catalytic domain"/>
    <property type="match status" value="1"/>
</dbReference>
<keyword evidence="1" id="KW-0436">Ligase</keyword>
<dbReference type="OrthoDB" id="3364440at2759"/>
<evidence type="ECO:0000259" key="4">
    <source>
        <dbReference type="PROSITE" id="PS51987"/>
    </source>
</evidence>
<organism evidence="5 6">
    <name type="scientific">Penicillium argentinense</name>
    <dbReference type="NCBI Taxonomy" id="1131581"/>
    <lineage>
        <taxon>Eukaryota</taxon>
        <taxon>Fungi</taxon>
        <taxon>Dikarya</taxon>
        <taxon>Ascomycota</taxon>
        <taxon>Pezizomycotina</taxon>
        <taxon>Eurotiomycetes</taxon>
        <taxon>Eurotiomycetidae</taxon>
        <taxon>Eurotiales</taxon>
        <taxon>Aspergillaceae</taxon>
        <taxon>Penicillium</taxon>
    </lineage>
</organism>
<dbReference type="GO" id="GO:0004356">
    <property type="term" value="F:glutamine synthetase activity"/>
    <property type="evidence" value="ECO:0007669"/>
    <property type="project" value="InterPro"/>
</dbReference>
<protein>
    <submittedName>
        <fullName evidence="5">FluG family protein</fullName>
    </submittedName>
</protein>
<evidence type="ECO:0000256" key="1">
    <source>
        <dbReference type="ARBA" id="ARBA00022598"/>
    </source>
</evidence>
<dbReference type="PANTHER" id="PTHR43785">
    <property type="entry name" value="GAMMA-GLUTAMYLPUTRESCINE SYNTHETASE"/>
    <property type="match status" value="1"/>
</dbReference>
<feature type="domain" description="GS catalytic" evidence="4">
    <location>
        <begin position="120"/>
        <end position="446"/>
    </location>
</feature>
<name>A0A9W9EHN6_9EURO</name>
<evidence type="ECO:0000256" key="2">
    <source>
        <dbReference type="PROSITE-ProRule" id="PRU01331"/>
    </source>
</evidence>
<evidence type="ECO:0000256" key="3">
    <source>
        <dbReference type="RuleBase" id="RU000384"/>
    </source>
</evidence>
<comment type="similarity">
    <text evidence="2 3">Belongs to the glutamine synthetase family.</text>
</comment>
<dbReference type="AlphaFoldDB" id="A0A9W9EHN6"/>
<dbReference type="PROSITE" id="PS51987">
    <property type="entry name" value="GS_CATALYTIC"/>
    <property type="match status" value="1"/>
</dbReference>
<dbReference type="SMART" id="SM01230">
    <property type="entry name" value="Gln-synt_C"/>
    <property type="match status" value="1"/>
</dbReference>
<dbReference type="Pfam" id="PF00120">
    <property type="entry name" value="Gln-synt_C"/>
    <property type="match status" value="1"/>
</dbReference>
<dbReference type="PANTHER" id="PTHR43785:SF2">
    <property type="entry name" value="TYPE-1 GLUTAMINE SYNTHETASE 1"/>
    <property type="match status" value="1"/>
</dbReference>
<reference evidence="5" key="1">
    <citation type="submission" date="2022-11" db="EMBL/GenBank/DDBJ databases">
        <authorList>
            <person name="Petersen C."/>
        </authorList>
    </citation>
    <scope>NUCLEOTIDE SEQUENCE</scope>
    <source>
        <strain evidence="5">IBT 30761</strain>
    </source>
</reference>
<reference evidence="5" key="2">
    <citation type="journal article" date="2023" name="IMA Fungus">
        <title>Comparative genomic study of the Penicillium genus elucidates a diverse pangenome and 15 lateral gene transfer events.</title>
        <authorList>
            <person name="Petersen C."/>
            <person name="Sorensen T."/>
            <person name="Nielsen M.R."/>
            <person name="Sondergaard T.E."/>
            <person name="Sorensen J.L."/>
            <person name="Fitzpatrick D.A."/>
            <person name="Frisvad J.C."/>
            <person name="Nielsen K.L."/>
        </authorList>
    </citation>
    <scope>NUCLEOTIDE SEQUENCE</scope>
    <source>
        <strain evidence="5">IBT 30761</strain>
    </source>
</reference>
<dbReference type="EMBL" id="JAPQKI010000011">
    <property type="protein sequence ID" value="KAJ5082017.1"/>
    <property type="molecule type" value="Genomic_DNA"/>
</dbReference>
<gene>
    <name evidence="5" type="ORF">N7532_011060</name>
</gene>
<proteinExistence type="inferred from homology"/>
<evidence type="ECO:0000313" key="6">
    <source>
        <dbReference type="Proteomes" id="UP001149074"/>
    </source>
</evidence>
<dbReference type="RefSeq" id="XP_056468539.1">
    <property type="nucleotide sequence ID" value="XM_056623551.1"/>
</dbReference>
<dbReference type="Proteomes" id="UP001149074">
    <property type="component" value="Unassembled WGS sequence"/>
</dbReference>
<dbReference type="InterPro" id="IPR014746">
    <property type="entry name" value="Gln_synth/guanido_kin_cat_dom"/>
</dbReference>
<accession>A0A9W9EHN6</accession>
<keyword evidence="6" id="KW-1185">Reference proteome</keyword>
<dbReference type="InterPro" id="IPR008146">
    <property type="entry name" value="Gln_synth_cat_dom"/>
</dbReference>